<reference evidence="1" key="3">
    <citation type="submission" date="2025-09" db="UniProtKB">
        <authorList>
            <consortium name="Ensembl"/>
        </authorList>
    </citation>
    <scope>IDENTIFICATION</scope>
</reference>
<proteinExistence type="predicted"/>
<evidence type="ECO:0008006" key="3">
    <source>
        <dbReference type="Google" id="ProtNLM"/>
    </source>
</evidence>
<sequence length="259" mass="28615">MESLFDISSILNISSDSTPVCCVSCNMYCLITPADIVEHFICSKCVTNNDLVPKVRELKERIKNLISIRETESWLDSVYPDASVVSNSVSRLTGPSTANEKPGLPERAHGDWVTVRIKSNKAKPKPGVPGSGSPVQTQNRYLALSSSVSHVRVSDMEARVSSLADNAVSTIMVHVGGNDIHYQLSEVLKSRFISICNKARRKCCNLIVSGPLPSLFMGDIVYSRLVSFNRPRFFTLDGIYLNWRGSFLLSQNLACKLQD</sequence>
<dbReference type="GeneTree" id="ENSGT00940000179129"/>
<dbReference type="Proteomes" id="UP000694397">
    <property type="component" value="Chromosome 15"/>
</dbReference>
<evidence type="ECO:0000313" key="1">
    <source>
        <dbReference type="Ensembl" id="ENSSFOP00015058254.1"/>
    </source>
</evidence>
<reference evidence="1 2" key="1">
    <citation type="submission" date="2019-04" db="EMBL/GenBank/DDBJ databases">
        <authorList>
            <consortium name="Wellcome Sanger Institute Data Sharing"/>
        </authorList>
    </citation>
    <scope>NUCLEOTIDE SEQUENCE [LARGE SCALE GENOMIC DNA]</scope>
</reference>
<protein>
    <recommendedName>
        <fullName evidence="3">SGNH hydrolase-type esterase domain-containing protein</fullName>
    </recommendedName>
</protein>
<dbReference type="AlphaFoldDB" id="A0A8C9VK19"/>
<dbReference type="Gene3D" id="3.40.50.12700">
    <property type="match status" value="1"/>
</dbReference>
<keyword evidence="2" id="KW-1185">Reference proteome</keyword>
<dbReference type="OrthoDB" id="8871915at2759"/>
<name>A0A8C9VK19_SCLFO</name>
<accession>A0A8C9VK19</accession>
<reference evidence="1" key="2">
    <citation type="submission" date="2025-08" db="UniProtKB">
        <authorList>
            <consortium name="Ensembl"/>
        </authorList>
    </citation>
    <scope>IDENTIFICATION</scope>
</reference>
<dbReference type="Ensembl" id="ENSSFOT00015052823.1">
    <property type="protein sequence ID" value="ENSSFOP00015058254.1"/>
    <property type="gene ID" value="ENSSFOG00015030676.1"/>
</dbReference>
<organism evidence="1 2">
    <name type="scientific">Scleropages formosus</name>
    <name type="common">Asian bonytongue</name>
    <name type="synonym">Osteoglossum formosum</name>
    <dbReference type="NCBI Taxonomy" id="113540"/>
    <lineage>
        <taxon>Eukaryota</taxon>
        <taxon>Metazoa</taxon>
        <taxon>Chordata</taxon>
        <taxon>Craniata</taxon>
        <taxon>Vertebrata</taxon>
        <taxon>Euteleostomi</taxon>
        <taxon>Actinopterygii</taxon>
        <taxon>Neopterygii</taxon>
        <taxon>Teleostei</taxon>
        <taxon>Osteoglossocephala</taxon>
        <taxon>Osteoglossomorpha</taxon>
        <taxon>Osteoglossiformes</taxon>
        <taxon>Osteoglossidae</taxon>
        <taxon>Scleropages</taxon>
    </lineage>
</organism>
<evidence type="ECO:0000313" key="2">
    <source>
        <dbReference type="Proteomes" id="UP000694397"/>
    </source>
</evidence>
<dbReference type="SUPFAM" id="SSF52266">
    <property type="entry name" value="SGNH hydrolase"/>
    <property type="match status" value="1"/>
</dbReference>